<dbReference type="EMBL" id="RSCK01000005">
    <property type="protein sequence ID" value="RUT13644.1"/>
    <property type="molecule type" value="Genomic_DNA"/>
</dbReference>
<evidence type="ECO:0000256" key="7">
    <source>
        <dbReference type="ARBA" id="ARBA00022605"/>
    </source>
</evidence>
<dbReference type="Pfam" id="PF00764">
    <property type="entry name" value="Arginosuc_synth"/>
    <property type="match status" value="1"/>
</dbReference>
<evidence type="ECO:0000313" key="13">
    <source>
        <dbReference type="EMBL" id="RUT13644.1"/>
    </source>
</evidence>
<dbReference type="AlphaFoldDB" id="A0AB37UQA6"/>
<dbReference type="InterPro" id="IPR001518">
    <property type="entry name" value="Arginosuc_synth"/>
</dbReference>
<dbReference type="GO" id="GO:0005524">
    <property type="term" value="F:ATP binding"/>
    <property type="evidence" value="ECO:0007669"/>
    <property type="project" value="UniProtKB-UniRule"/>
</dbReference>
<feature type="binding site" evidence="10">
    <location>
        <position position="143"/>
    </location>
    <ligand>
        <name>L-citrulline</name>
        <dbReference type="ChEBI" id="CHEBI:57743"/>
    </ligand>
</feature>
<feature type="binding site" evidence="10">
    <location>
        <position position="195"/>
    </location>
    <ligand>
        <name>L-citrulline</name>
        <dbReference type="ChEBI" id="CHEBI:57743"/>
    </ligand>
</feature>
<evidence type="ECO:0000256" key="5">
    <source>
        <dbReference type="ARBA" id="ARBA00022571"/>
    </source>
</evidence>
<dbReference type="Gene3D" id="1.20.5.470">
    <property type="entry name" value="Single helix bin"/>
    <property type="match status" value="1"/>
</dbReference>
<keyword evidence="14" id="KW-1185">Reference proteome</keyword>
<evidence type="ECO:0000259" key="12">
    <source>
        <dbReference type="Pfam" id="PF20979"/>
    </source>
</evidence>
<dbReference type="SUPFAM" id="SSF69864">
    <property type="entry name" value="Argininosuccinate synthetase, C-terminal domain"/>
    <property type="match status" value="1"/>
</dbReference>
<dbReference type="NCBIfam" id="NF001770">
    <property type="entry name" value="PRK00509.1"/>
    <property type="match status" value="1"/>
</dbReference>
<keyword evidence="7 10" id="KW-0028">Amino-acid biosynthesis</keyword>
<name>A0AB37UQA6_9CYAN</name>
<dbReference type="GO" id="GO:0004055">
    <property type="term" value="F:argininosuccinate synthase activity"/>
    <property type="evidence" value="ECO:0007669"/>
    <property type="project" value="UniProtKB-UniRule"/>
</dbReference>
<feature type="binding site" evidence="10">
    <location>
        <position position="147"/>
    </location>
    <ligand>
        <name>L-citrulline</name>
        <dbReference type="ChEBI" id="CHEBI:57743"/>
    </ligand>
</feature>
<keyword evidence="4 10" id="KW-0963">Cytoplasm</keyword>
<dbReference type="Proteomes" id="UP000282574">
    <property type="component" value="Unassembled WGS sequence"/>
</dbReference>
<reference evidence="13 14" key="1">
    <citation type="journal article" date="2019" name="Genome Biol. Evol.">
        <title>Day and night: Metabolic profiles and evolutionary relationships of six axenic non-marine cyanobacteria.</title>
        <authorList>
            <person name="Will S.E."/>
            <person name="Henke P."/>
            <person name="Boedeker C."/>
            <person name="Huang S."/>
            <person name="Brinkmann H."/>
            <person name="Rohde M."/>
            <person name="Jarek M."/>
            <person name="Friedl T."/>
            <person name="Seufert S."/>
            <person name="Schumacher M."/>
            <person name="Overmann J."/>
            <person name="Neumann-Schaal M."/>
            <person name="Petersen J."/>
        </authorList>
    </citation>
    <scope>NUCLEOTIDE SEQUENCE [LARGE SCALE GENOMIC DNA]</scope>
    <source>
        <strain evidence="13 14">SAG 39.79</strain>
    </source>
</reference>
<dbReference type="InterPro" id="IPR014729">
    <property type="entry name" value="Rossmann-like_a/b/a_fold"/>
</dbReference>
<feature type="binding site" evidence="10">
    <location>
        <position position="292"/>
    </location>
    <ligand>
        <name>L-citrulline</name>
        <dbReference type="ChEBI" id="CHEBI:57743"/>
    </ligand>
</feature>
<feature type="binding site" evidence="10">
    <location>
        <position position="139"/>
    </location>
    <ligand>
        <name>L-aspartate</name>
        <dbReference type="ChEBI" id="CHEBI:29991"/>
    </ligand>
</feature>
<feature type="binding site" evidence="10">
    <location>
        <position position="143"/>
    </location>
    <ligand>
        <name>L-aspartate</name>
        <dbReference type="ChEBI" id="CHEBI:29991"/>
    </ligand>
</feature>
<dbReference type="EC" id="6.3.4.5" evidence="3 10"/>
<dbReference type="CDD" id="cd01999">
    <property type="entry name" value="ASS"/>
    <property type="match status" value="1"/>
</dbReference>
<dbReference type="SUPFAM" id="SSF52402">
    <property type="entry name" value="Adenine nucleotide alpha hydrolases-like"/>
    <property type="match status" value="1"/>
</dbReference>
<dbReference type="InterPro" id="IPR048268">
    <property type="entry name" value="Arginosuc_syn_C"/>
</dbReference>
<comment type="pathway">
    <text evidence="1 10">Amino-acid biosynthesis; L-arginine biosynthesis; L-arginine from L-ornithine and carbamoyl phosphate: step 2/3.</text>
</comment>
<comment type="caution">
    <text evidence="13">The sequence shown here is derived from an EMBL/GenBank/DDBJ whole genome shotgun (WGS) entry which is preliminary data.</text>
</comment>
<feature type="binding site" evidence="10">
    <location>
        <position position="107"/>
    </location>
    <ligand>
        <name>L-citrulline</name>
        <dbReference type="ChEBI" id="CHEBI:57743"/>
    </ligand>
</feature>
<dbReference type="Pfam" id="PF20979">
    <property type="entry name" value="Arginosuc_syn_C"/>
    <property type="match status" value="1"/>
</dbReference>
<dbReference type="InterPro" id="IPR023434">
    <property type="entry name" value="Arginosuc_synth_type_1_subfam"/>
</dbReference>
<evidence type="ECO:0000256" key="6">
    <source>
        <dbReference type="ARBA" id="ARBA00022598"/>
    </source>
</evidence>
<evidence type="ECO:0000256" key="10">
    <source>
        <dbReference type="HAMAP-Rule" id="MF_00005"/>
    </source>
</evidence>
<dbReference type="PROSITE" id="PS00564">
    <property type="entry name" value="ARGININOSUCCIN_SYN_1"/>
    <property type="match status" value="1"/>
</dbReference>
<evidence type="ECO:0000259" key="11">
    <source>
        <dbReference type="Pfam" id="PF00764"/>
    </source>
</evidence>
<evidence type="ECO:0000313" key="14">
    <source>
        <dbReference type="Proteomes" id="UP000282574"/>
    </source>
</evidence>
<evidence type="ECO:0000256" key="4">
    <source>
        <dbReference type="ARBA" id="ARBA00022490"/>
    </source>
</evidence>
<keyword evidence="8 10" id="KW-0547">Nucleotide-binding</keyword>
<feature type="domain" description="Arginosuccinate synthase-like N-terminal" evidence="11">
    <location>
        <begin position="25"/>
        <end position="185"/>
    </location>
</feature>
<feature type="binding site" evidence="10">
    <location>
        <position position="144"/>
    </location>
    <ligand>
        <name>L-aspartate</name>
        <dbReference type="ChEBI" id="CHEBI:29991"/>
    </ligand>
</feature>
<evidence type="ECO:0000256" key="2">
    <source>
        <dbReference type="ARBA" id="ARBA00011881"/>
    </source>
</evidence>
<dbReference type="HAMAP" id="MF_00005">
    <property type="entry name" value="Arg_succ_synth_type1"/>
    <property type="match status" value="1"/>
</dbReference>
<dbReference type="PROSITE" id="PS00565">
    <property type="entry name" value="ARGININOSUCCIN_SYN_2"/>
    <property type="match status" value="1"/>
</dbReference>
<dbReference type="Gene3D" id="3.90.1260.10">
    <property type="entry name" value="Argininosuccinate synthetase, chain A, domain 2"/>
    <property type="match status" value="1"/>
</dbReference>
<dbReference type="InterPro" id="IPR048267">
    <property type="entry name" value="Arginosuc_syn_N"/>
</dbReference>
<dbReference type="NCBIfam" id="TIGR00032">
    <property type="entry name" value="argG"/>
    <property type="match status" value="1"/>
</dbReference>
<dbReference type="InterPro" id="IPR018223">
    <property type="entry name" value="Arginosuc_synth_CS"/>
</dbReference>
<dbReference type="FunFam" id="3.90.1260.10:FF:000007">
    <property type="entry name" value="Argininosuccinate synthase"/>
    <property type="match status" value="1"/>
</dbReference>
<keyword evidence="9 10" id="KW-0067">ATP-binding</keyword>
<evidence type="ECO:0000256" key="1">
    <source>
        <dbReference type="ARBA" id="ARBA00004967"/>
    </source>
</evidence>
<comment type="subunit">
    <text evidence="2 10">Homotetramer.</text>
</comment>
<dbReference type="GO" id="GO:0000053">
    <property type="term" value="P:argininosuccinate metabolic process"/>
    <property type="evidence" value="ECO:0007669"/>
    <property type="project" value="TreeGrafter"/>
</dbReference>
<dbReference type="GO" id="GO:0000050">
    <property type="term" value="P:urea cycle"/>
    <property type="evidence" value="ECO:0007669"/>
    <property type="project" value="TreeGrafter"/>
</dbReference>
<dbReference type="InterPro" id="IPR024074">
    <property type="entry name" value="AS_cat/multimer_dom_body"/>
</dbReference>
<comment type="caution">
    <text evidence="10">Lacks conserved residue(s) required for the propagation of feature annotation.</text>
</comment>
<feature type="binding site" evidence="10">
    <location>
        <position position="280"/>
    </location>
    <ligand>
        <name>L-citrulline</name>
        <dbReference type="ChEBI" id="CHEBI:57743"/>
    </ligand>
</feature>
<dbReference type="FunFam" id="1.20.5.470:FF:000002">
    <property type="entry name" value="Argininosuccinate synthase"/>
    <property type="match status" value="1"/>
</dbReference>
<proteinExistence type="inferred from homology"/>
<sequence>MTTPVNLKANTSSQLNNSTGRAKRAVLAYSGGVDTSVCIPYLKHEWGVQEVITLAVDLGQGDELEPIRQKALQSGADESLVANVQDVFVREYAFPAIQANALYENRYPLATALARPLIAKVLVEVAEKYGADAIAHGCTGKGNDQVRFDVSIGALNPNLKILAPAREWGMSREETIAYGEKFDIPFPVKKSSPYSLDKNLLGLAIEAGILEDPWAEPPEEIYQMTKAIADTPNQPEYVEITFAGGVPVALNGETLAPVTLIDRLNQLAGSHGVGRIDMVENRLVGIKSREIYESPAMTVLIQAHRDLESLTLTADVTRYKRGIEETYSQLVYNGQWYSPLKAALDAFIQQTQVRVSGTVRVQLFKGNATIVGRKSDNSLYNTELATYGAEDQFDHKAAEGFIYVWGLPTRIWSQQTRG</sequence>
<evidence type="ECO:0000256" key="8">
    <source>
        <dbReference type="ARBA" id="ARBA00022741"/>
    </source>
</evidence>
<dbReference type="Gene3D" id="3.40.50.620">
    <property type="entry name" value="HUPs"/>
    <property type="match status" value="1"/>
</dbReference>
<dbReference type="PANTHER" id="PTHR11587:SF2">
    <property type="entry name" value="ARGININOSUCCINATE SYNTHASE"/>
    <property type="match status" value="1"/>
</dbReference>
<gene>
    <name evidence="10 13" type="primary">argG</name>
    <name evidence="13" type="ORF">DSM107010_09190</name>
</gene>
<feature type="binding site" evidence="10">
    <location>
        <begin position="28"/>
        <end position="36"/>
    </location>
    <ligand>
        <name>ATP</name>
        <dbReference type="ChEBI" id="CHEBI:30616"/>
    </ligand>
</feature>
<comment type="catalytic activity">
    <reaction evidence="10">
        <text>L-citrulline + L-aspartate + ATP = 2-(N(omega)-L-arginino)succinate + AMP + diphosphate + H(+)</text>
        <dbReference type="Rhea" id="RHEA:10932"/>
        <dbReference type="ChEBI" id="CHEBI:15378"/>
        <dbReference type="ChEBI" id="CHEBI:29991"/>
        <dbReference type="ChEBI" id="CHEBI:30616"/>
        <dbReference type="ChEBI" id="CHEBI:33019"/>
        <dbReference type="ChEBI" id="CHEBI:57472"/>
        <dbReference type="ChEBI" id="CHEBI:57743"/>
        <dbReference type="ChEBI" id="CHEBI:456215"/>
        <dbReference type="EC" id="6.3.4.5"/>
    </reaction>
</comment>
<protein>
    <recommendedName>
        <fullName evidence="3 10">Argininosuccinate synthase</fullName>
        <ecNumber evidence="3 10">6.3.4.5</ecNumber>
    </recommendedName>
    <alternativeName>
        <fullName evidence="10">Citrulline--aspartate ligase</fullName>
    </alternativeName>
</protein>
<dbReference type="FunFam" id="3.40.50.620:FF:000019">
    <property type="entry name" value="Argininosuccinate synthase"/>
    <property type="match status" value="1"/>
</dbReference>
<dbReference type="RefSeq" id="WP_015154717.1">
    <property type="nucleotide sequence ID" value="NZ_JAVKZF010000001.1"/>
</dbReference>
<feature type="domain" description="Arginosuccinate synthase C-terminal" evidence="12">
    <location>
        <begin position="194"/>
        <end position="412"/>
    </location>
</feature>
<evidence type="ECO:0000256" key="9">
    <source>
        <dbReference type="ARBA" id="ARBA00022840"/>
    </source>
</evidence>
<keyword evidence="6 10" id="KW-0436">Ligase</keyword>
<keyword evidence="5 10" id="KW-0055">Arginine biosynthesis</keyword>
<evidence type="ECO:0000256" key="3">
    <source>
        <dbReference type="ARBA" id="ARBA00012286"/>
    </source>
</evidence>
<feature type="binding site" evidence="10">
    <location>
        <position position="137"/>
    </location>
    <ligand>
        <name>ATP</name>
        <dbReference type="ChEBI" id="CHEBI:30616"/>
    </ligand>
</feature>
<comment type="similarity">
    <text evidence="10">Belongs to the argininosuccinate synthase family. Type 1 subfamily.</text>
</comment>
<dbReference type="GO" id="GO:0006526">
    <property type="term" value="P:L-arginine biosynthetic process"/>
    <property type="evidence" value="ECO:0007669"/>
    <property type="project" value="UniProtKB-UniRule"/>
</dbReference>
<comment type="subcellular location">
    <subcellularLocation>
        <location evidence="10">Cytoplasm</location>
    </subcellularLocation>
</comment>
<dbReference type="GO" id="GO:0005737">
    <property type="term" value="C:cytoplasm"/>
    <property type="evidence" value="ECO:0007669"/>
    <property type="project" value="UniProtKB-SubCell"/>
</dbReference>
<accession>A0AB37UQA6</accession>
<organism evidence="13 14">
    <name type="scientific">Chroococcidiopsis cubana SAG 39.79</name>
    <dbReference type="NCBI Taxonomy" id="388085"/>
    <lineage>
        <taxon>Bacteria</taxon>
        <taxon>Bacillati</taxon>
        <taxon>Cyanobacteriota</taxon>
        <taxon>Cyanophyceae</taxon>
        <taxon>Chroococcidiopsidales</taxon>
        <taxon>Chroococcidiopsidaceae</taxon>
        <taxon>Chroococcidiopsis</taxon>
    </lineage>
</organism>
<dbReference type="PANTHER" id="PTHR11587">
    <property type="entry name" value="ARGININOSUCCINATE SYNTHASE"/>
    <property type="match status" value="1"/>
</dbReference>